<dbReference type="STRING" id="34002.SAMN04489859_104812"/>
<evidence type="ECO:0000313" key="1">
    <source>
        <dbReference type="EMBL" id="SEO22500.1"/>
    </source>
</evidence>
<organism evidence="1 2">
    <name type="scientific">Paracoccus alcaliphilus</name>
    <dbReference type="NCBI Taxonomy" id="34002"/>
    <lineage>
        <taxon>Bacteria</taxon>
        <taxon>Pseudomonadati</taxon>
        <taxon>Pseudomonadota</taxon>
        <taxon>Alphaproteobacteria</taxon>
        <taxon>Rhodobacterales</taxon>
        <taxon>Paracoccaceae</taxon>
        <taxon>Paracoccus</taxon>
    </lineage>
</organism>
<dbReference type="PANTHER" id="PTHR33803">
    <property type="entry name" value="IS1478 TRANSPOSASE"/>
    <property type="match status" value="1"/>
</dbReference>
<name>A0A1H8MYZ1_9RHOB</name>
<dbReference type="PANTHER" id="PTHR33803:SF3">
    <property type="entry name" value="BLL1974 PROTEIN"/>
    <property type="match status" value="1"/>
</dbReference>
<proteinExistence type="predicted"/>
<accession>A0A1H8MYZ1</accession>
<keyword evidence="2" id="KW-1185">Reference proteome</keyword>
<evidence type="ECO:0000313" key="2">
    <source>
        <dbReference type="Proteomes" id="UP000199054"/>
    </source>
</evidence>
<protein>
    <submittedName>
        <fullName evidence="1">Transposase, IS5 family</fullName>
    </submittedName>
</protein>
<sequence length="243" mass="27366">MRREPPLVQGHAERVEWLRTRTIEAARASGAVTDKSLRRIAVDTTVMEKNIAHPTDAWLYERARALLVGLAKQAGIELRQSYARLAPRFAAQVGRNAHARQFKRMRKALRQLKGYADRVRRDLRRHLQDIPEGALRDRVLETIWLVGRLLEQGLKSKGQIYSLHEPEVDCTSKGKARMRYEFGTRVSLATTIDEGFVVGARGFPGNPYDGQTPAPALEQVAILTDQVPDLAVVRAMAWAPPRS</sequence>
<reference evidence="1 2" key="1">
    <citation type="submission" date="2016-10" db="EMBL/GenBank/DDBJ databases">
        <authorList>
            <person name="de Groot N.N."/>
        </authorList>
    </citation>
    <scope>NUCLEOTIDE SEQUENCE [LARGE SCALE GENOMIC DNA]</scope>
    <source>
        <strain evidence="1 2">DSM 8512</strain>
    </source>
</reference>
<dbReference type="Proteomes" id="UP000199054">
    <property type="component" value="Unassembled WGS sequence"/>
</dbReference>
<dbReference type="AlphaFoldDB" id="A0A1H8MYZ1"/>
<dbReference type="EMBL" id="FODE01000048">
    <property type="protein sequence ID" value="SEO22500.1"/>
    <property type="molecule type" value="Genomic_DNA"/>
</dbReference>
<gene>
    <name evidence="1" type="ORF">SAMN04489859_104812</name>
</gene>